<dbReference type="InterPro" id="IPR017039">
    <property type="entry name" value="Virul_fac_BrkB"/>
</dbReference>
<gene>
    <name evidence="7" type="ORF">AN277_0208250</name>
</gene>
<accession>A0A199NSI0</accession>
<name>A0A199NSI0_9MICC</name>
<dbReference type="PANTHER" id="PTHR30213">
    <property type="entry name" value="INNER MEMBRANE PROTEIN YHJD"/>
    <property type="match status" value="1"/>
</dbReference>
<keyword evidence="2" id="KW-1003">Cell membrane</keyword>
<comment type="caution">
    <text evidence="7">The sequence shown here is derived from an EMBL/GenBank/DDBJ whole genome shotgun (WGS) entry which is preliminary data.</text>
</comment>
<comment type="subcellular location">
    <subcellularLocation>
        <location evidence="1">Cell membrane</location>
        <topology evidence="1">Multi-pass membrane protein</topology>
    </subcellularLocation>
</comment>
<proteinExistence type="predicted"/>
<evidence type="ECO:0000313" key="8">
    <source>
        <dbReference type="Proteomes" id="UP000053171"/>
    </source>
</evidence>
<reference evidence="7" key="1">
    <citation type="submission" date="2016-06" db="EMBL/GenBank/DDBJ databases">
        <title>Identification of putative biosynthetic pathways for the production of bioactive secondary metabolites by the marine actinomycete Kocuria kristinae RUTW2-3.</title>
        <authorList>
            <person name="Waterworth S.C."/>
            <person name="Walmsley T.A."/>
            <person name="Matongo T."/>
            <person name="Davies-Coleman M.T."/>
            <person name="Dorrington R.A."/>
        </authorList>
    </citation>
    <scope>NUCLEOTIDE SEQUENCE [LARGE SCALE GENOMIC DNA]</scope>
    <source>
        <strain evidence="7">RUTW2-3</strain>
    </source>
</reference>
<keyword evidence="8" id="KW-1185">Reference proteome</keyword>
<keyword evidence="3 6" id="KW-0812">Transmembrane</keyword>
<feature type="transmembrane region" description="Helical" evidence="6">
    <location>
        <begin position="165"/>
        <end position="190"/>
    </location>
</feature>
<dbReference type="NCBIfam" id="TIGR00765">
    <property type="entry name" value="yihY_not_rbn"/>
    <property type="match status" value="1"/>
</dbReference>
<dbReference type="PANTHER" id="PTHR30213:SF0">
    <property type="entry name" value="UPF0761 MEMBRANE PROTEIN YIHY"/>
    <property type="match status" value="1"/>
</dbReference>
<protein>
    <submittedName>
        <fullName evidence="7">Ribonuclease BN</fullName>
    </submittedName>
</protein>
<feature type="transmembrane region" description="Helical" evidence="6">
    <location>
        <begin position="276"/>
        <end position="300"/>
    </location>
</feature>
<evidence type="ECO:0000256" key="4">
    <source>
        <dbReference type="ARBA" id="ARBA00022989"/>
    </source>
</evidence>
<feature type="transmembrane region" description="Helical" evidence="6">
    <location>
        <begin position="121"/>
        <end position="144"/>
    </location>
</feature>
<dbReference type="EMBL" id="LJBJ02000016">
    <property type="protein sequence ID" value="OAX51563.1"/>
    <property type="molecule type" value="Genomic_DNA"/>
</dbReference>
<dbReference type="RefSeq" id="WP_064725624.1">
    <property type="nucleotide sequence ID" value="NZ_JBEYYV010000025.1"/>
</dbReference>
<keyword evidence="5 6" id="KW-0472">Membrane</keyword>
<evidence type="ECO:0000313" key="7">
    <source>
        <dbReference type="EMBL" id="OAX51563.1"/>
    </source>
</evidence>
<feature type="transmembrane region" description="Helical" evidence="6">
    <location>
        <begin position="60"/>
        <end position="82"/>
    </location>
</feature>
<evidence type="ECO:0000256" key="2">
    <source>
        <dbReference type="ARBA" id="ARBA00022475"/>
    </source>
</evidence>
<sequence length="360" mass="39732">MNLPEQTIAKAEIDEEQSSSPHRHKTRKVTSISKPGWGYILKRTLNSFTSKGCTDLAATLTYFTVLSVFPGLLAVVSLLGVFGQGEQTTETILDLIQPYAPSQLMDLIEQPIRQLTEGNGAGLALITGIVGALWTASGYTGAFGRALNRIYGVVEGRPIWKLRPWNLLVTFTMVILVVLTMLTVLLSGGVIEFFSDHLGIGDQITQIWNWVRWLIALVLVVALIALLYYATPNIKQPKLRWISPGAAIALVMMGVAGAAFGFYVSNFSNYNATYGTLGGVIVMLLLIWIMNNVLLLGAVLDSELERARQLESGIRAEEDIQLPPRGIRQAEKMRDAHADLVKQGRQLRLHNDHLDYSEQD</sequence>
<dbReference type="Proteomes" id="UP000053171">
    <property type="component" value="Unassembled WGS sequence"/>
</dbReference>
<feature type="transmembrane region" description="Helical" evidence="6">
    <location>
        <begin position="241"/>
        <end position="264"/>
    </location>
</feature>
<keyword evidence="4 6" id="KW-1133">Transmembrane helix</keyword>
<evidence type="ECO:0000256" key="1">
    <source>
        <dbReference type="ARBA" id="ARBA00004651"/>
    </source>
</evidence>
<evidence type="ECO:0000256" key="3">
    <source>
        <dbReference type="ARBA" id="ARBA00022692"/>
    </source>
</evidence>
<dbReference type="AlphaFoldDB" id="A0A199NSI0"/>
<organism evidence="7 8">
    <name type="scientific">Rothia kristinae</name>
    <dbReference type="NCBI Taxonomy" id="37923"/>
    <lineage>
        <taxon>Bacteria</taxon>
        <taxon>Bacillati</taxon>
        <taxon>Actinomycetota</taxon>
        <taxon>Actinomycetes</taxon>
        <taxon>Micrococcales</taxon>
        <taxon>Micrococcaceae</taxon>
        <taxon>Rothia</taxon>
    </lineage>
</organism>
<dbReference type="Pfam" id="PF03631">
    <property type="entry name" value="Virul_fac_BrkB"/>
    <property type="match status" value="1"/>
</dbReference>
<evidence type="ECO:0000256" key="5">
    <source>
        <dbReference type="ARBA" id="ARBA00023136"/>
    </source>
</evidence>
<feature type="transmembrane region" description="Helical" evidence="6">
    <location>
        <begin position="210"/>
        <end position="229"/>
    </location>
</feature>
<dbReference type="GO" id="GO:0005886">
    <property type="term" value="C:plasma membrane"/>
    <property type="evidence" value="ECO:0007669"/>
    <property type="project" value="UniProtKB-SubCell"/>
</dbReference>
<evidence type="ECO:0000256" key="6">
    <source>
        <dbReference type="SAM" id="Phobius"/>
    </source>
</evidence>
<dbReference type="PIRSF" id="PIRSF035875">
    <property type="entry name" value="RNase_BN"/>
    <property type="match status" value="1"/>
</dbReference>